<dbReference type="Proteomes" id="UP000032141">
    <property type="component" value="Chromosome C3"/>
</dbReference>
<reference evidence="1 2" key="1">
    <citation type="journal article" date="2014" name="Genome Biol.">
        <title>Transcriptome and methylome profiling reveals relics of genome dominance in the mesopolyploid Brassica oleracea.</title>
        <authorList>
            <person name="Parkin I.A."/>
            <person name="Koh C."/>
            <person name="Tang H."/>
            <person name="Robinson S.J."/>
            <person name="Kagale S."/>
            <person name="Clarke W.E."/>
            <person name="Town C.D."/>
            <person name="Nixon J."/>
            <person name="Krishnakumar V."/>
            <person name="Bidwell S.L."/>
            <person name="Denoeud F."/>
            <person name="Belcram H."/>
            <person name="Links M.G."/>
            <person name="Just J."/>
            <person name="Clarke C."/>
            <person name="Bender T."/>
            <person name="Huebert T."/>
            <person name="Mason A.S."/>
            <person name="Pires J.C."/>
            <person name="Barker G."/>
            <person name="Moore J."/>
            <person name="Walley P.G."/>
            <person name="Manoli S."/>
            <person name="Batley J."/>
            <person name="Edwards D."/>
            <person name="Nelson M.N."/>
            <person name="Wang X."/>
            <person name="Paterson A.H."/>
            <person name="King G."/>
            <person name="Bancroft I."/>
            <person name="Chalhoub B."/>
            <person name="Sharpe A.G."/>
        </authorList>
    </citation>
    <scope>NUCLEOTIDE SEQUENCE</scope>
    <source>
        <strain evidence="1 2">cv. TO1000</strain>
    </source>
</reference>
<sequence length="119" mass="12845">MGVVPPVPRCEAFATGIWKLYIPTCYCLQHGSGAGRKLGRIQGEVTKSKSNACGFGAVITRILTHVGVDCVNHQVALDRSNNIARNYLDVISLVRPSEENTLLPPASDRPDCSTFRGCS</sequence>
<organism evidence="1 2">
    <name type="scientific">Brassica oleracea var. oleracea</name>
    <dbReference type="NCBI Taxonomy" id="109376"/>
    <lineage>
        <taxon>Eukaryota</taxon>
        <taxon>Viridiplantae</taxon>
        <taxon>Streptophyta</taxon>
        <taxon>Embryophyta</taxon>
        <taxon>Tracheophyta</taxon>
        <taxon>Spermatophyta</taxon>
        <taxon>Magnoliopsida</taxon>
        <taxon>eudicotyledons</taxon>
        <taxon>Gunneridae</taxon>
        <taxon>Pentapetalae</taxon>
        <taxon>rosids</taxon>
        <taxon>malvids</taxon>
        <taxon>Brassicales</taxon>
        <taxon>Brassicaceae</taxon>
        <taxon>Brassiceae</taxon>
        <taxon>Brassica</taxon>
    </lineage>
</organism>
<evidence type="ECO:0000313" key="1">
    <source>
        <dbReference type="EnsemblPlants" id="Bo3g001100.1"/>
    </source>
</evidence>
<dbReference type="AlphaFoldDB" id="A0A0D3AZ75"/>
<dbReference type="EnsemblPlants" id="Bo3g001100.1">
    <property type="protein sequence ID" value="Bo3g001100.1"/>
    <property type="gene ID" value="Bo3g001100"/>
</dbReference>
<name>A0A0D3AZ75_BRAOL</name>
<keyword evidence="2" id="KW-1185">Reference proteome</keyword>
<proteinExistence type="predicted"/>
<reference evidence="1" key="2">
    <citation type="submission" date="2015-03" db="UniProtKB">
        <authorList>
            <consortium name="EnsemblPlants"/>
        </authorList>
    </citation>
    <scope>IDENTIFICATION</scope>
</reference>
<protein>
    <submittedName>
        <fullName evidence="1">Uncharacterized protein</fullName>
    </submittedName>
</protein>
<accession>A0A0D3AZ75</accession>
<dbReference type="Gramene" id="Bo3g001100.1">
    <property type="protein sequence ID" value="Bo3g001100.1"/>
    <property type="gene ID" value="Bo3g001100"/>
</dbReference>
<dbReference type="HOGENOM" id="CLU_2064746_0_0_1"/>
<evidence type="ECO:0000313" key="2">
    <source>
        <dbReference type="Proteomes" id="UP000032141"/>
    </source>
</evidence>